<protein>
    <submittedName>
        <fullName evidence="1">Heme transporter CcmC</fullName>
    </submittedName>
</protein>
<sequence>MRNLLGLFLVLAVLVIVPTVDHVFAAPDEPGQYMDRRVLIWNLFFRMMTVAFTVGAVVSGTMIWICWRFRESHPKATPTPYEKEGNW</sequence>
<comment type="caution">
    <text evidence="1">The sequence shown here is derived from an EMBL/GenBank/DDBJ whole genome shotgun (WGS) entry which is preliminary data.</text>
</comment>
<proteinExistence type="predicted"/>
<dbReference type="EMBL" id="JACEMZ010000065">
    <property type="protein sequence ID" value="MBA4453033.1"/>
    <property type="molecule type" value="Genomic_DNA"/>
</dbReference>
<organism evidence="1 2">
    <name type="scientific">Candidatus Nitrosomaritimum aestuariumsis</name>
    <dbReference type="NCBI Taxonomy" id="3342354"/>
    <lineage>
        <taxon>Archaea</taxon>
        <taxon>Nitrososphaerota</taxon>
        <taxon>Nitrososphaeria</taxon>
        <taxon>Nitrosopumilales</taxon>
        <taxon>Nitrosopumilaceae</taxon>
        <taxon>Candidatus Nitrosomaritimum</taxon>
    </lineage>
</organism>
<accession>A0AC60VZY2</accession>
<gene>
    <name evidence="1" type="ORF">H2B03_07715</name>
</gene>
<reference evidence="1 2" key="1">
    <citation type="journal article" date="2020" name="Appl. Environ. Microbiol.">
        <title>Genomic Characteristics of a Novel Species of Ammonia-Oxidizing Archaea from the Jiulong River Estuary.</title>
        <authorList>
            <person name="Zou D."/>
            <person name="Wan R."/>
            <person name="Han L."/>
            <person name="Xu M.N."/>
            <person name="Liu Y."/>
            <person name="Liu H."/>
            <person name="Kao S.J."/>
            <person name="Li M."/>
        </authorList>
    </citation>
    <scope>NUCLEOTIDE SEQUENCE [LARGE SCALE GENOMIC DNA]</scope>
    <source>
        <strain evidence="1">W1bin1</strain>
    </source>
</reference>
<name>A0AC60VZY2_9ARCH</name>
<evidence type="ECO:0000313" key="2">
    <source>
        <dbReference type="Proteomes" id="UP000559653"/>
    </source>
</evidence>
<evidence type="ECO:0000313" key="1">
    <source>
        <dbReference type="EMBL" id="MBA4453033.1"/>
    </source>
</evidence>
<dbReference type="Proteomes" id="UP000559653">
    <property type="component" value="Unassembled WGS sequence"/>
</dbReference>